<feature type="transmembrane region" description="Helical" evidence="1">
    <location>
        <begin position="12"/>
        <end position="35"/>
    </location>
</feature>
<accession>A0A5B8C4N2</accession>
<feature type="transmembrane region" description="Helical" evidence="1">
    <location>
        <begin position="199"/>
        <end position="221"/>
    </location>
</feature>
<protein>
    <recommendedName>
        <fullName evidence="4">DUF4386 family protein</fullName>
    </recommendedName>
</protein>
<feature type="transmembrane region" description="Helical" evidence="1">
    <location>
        <begin position="91"/>
        <end position="114"/>
    </location>
</feature>
<reference evidence="2 3" key="1">
    <citation type="submission" date="2019-05" db="EMBL/GenBank/DDBJ databases">
        <title>Georgenia *** sp. nov., and Georgenia *** sp. nov., isolated from the intestinal contents of plateau pika (Ochotona curzoniae) in the Qinghai-Tibet plateau of China.</title>
        <authorList>
            <person name="Tian Z."/>
        </authorList>
    </citation>
    <scope>NUCLEOTIDE SEQUENCE [LARGE SCALE GENOMIC DNA]</scope>
    <source>
        <strain evidence="2 3">Z443</strain>
    </source>
</reference>
<dbReference type="EMBL" id="CP040915">
    <property type="protein sequence ID" value="QDC24371.1"/>
    <property type="molecule type" value="Genomic_DNA"/>
</dbReference>
<sequence length="238" mass="24918">MAGDTLISTGTVALVVHIGLGLVSLVLFLAAFGWQAEGFLDPSSLVSAGATKAALLRWGAAADLLSYYLAIPVIAYVLWRCTRPRSPHVADLSFLAACAYAVAGGIAASLLAVVGPSLMESYAESGADQAVVAVAFGLLTGAVYAVWQFLDPLLLAAWWLGTALLLRVDQVGFARLSGLLAVVAAVGAFANLLGFQAVLTVLLAVLAPAWLTWAVWLLVLLRRRRVPFSFGRPGSPVR</sequence>
<feature type="transmembrane region" description="Helical" evidence="1">
    <location>
        <begin position="134"/>
        <end position="160"/>
    </location>
</feature>
<feature type="transmembrane region" description="Helical" evidence="1">
    <location>
        <begin position="172"/>
        <end position="193"/>
    </location>
</feature>
<dbReference type="Proteomes" id="UP000314616">
    <property type="component" value="Chromosome"/>
</dbReference>
<keyword evidence="1" id="KW-1133">Transmembrane helix</keyword>
<evidence type="ECO:0000313" key="2">
    <source>
        <dbReference type="EMBL" id="QDC24371.1"/>
    </source>
</evidence>
<proteinExistence type="predicted"/>
<evidence type="ECO:0008006" key="4">
    <source>
        <dbReference type="Google" id="ProtNLM"/>
    </source>
</evidence>
<keyword evidence="1" id="KW-0472">Membrane</keyword>
<evidence type="ECO:0000256" key="1">
    <source>
        <dbReference type="SAM" id="Phobius"/>
    </source>
</evidence>
<feature type="transmembrane region" description="Helical" evidence="1">
    <location>
        <begin position="55"/>
        <end position="79"/>
    </location>
</feature>
<name>A0A5B8C4N2_9MICO</name>
<dbReference type="KEGG" id="gyu:FE374_06795"/>
<keyword evidence="1" id="KW-0812">Transmembrane</keyword>
<organism evidence="2 3">
    <name type="scientific">Georgenia yuyongxinii</name>
    <dbReference type="NCBI Taxonomy" id="2589797"/>
    <lineage>
        <taxon>Bacteria</taxon>
        <taxon>Bacillati</taxon>
        <taxon>Actinomycetota</taxon>
        <taxon>Actinomycetes</taxon>
        <taxon>Micrococcales</taxon>
        <taxon>Bogoriellaceae</taxon>
        <taxon>Georgenia</taxon>
    </lineage>
</organism>
<dbReference type="AlphaFoldDB" id="A0A5B8C4N2"/>
<gene>
    <name evidence="2" type="ORF">FE374_06795</name>
</gene>
<dbReference type="RefSeq" id="WP_139927813.1">
    <property type="nucleotide sequence ID" value="NZ_CP040915.1"/>
</dbReference>
<evidence type="ECO:0000313" key="3">
    <source>
        <dbReference type="Proteomes" id="UP000314616"/>
    </source>
</evidence>